<accession>A0A485M177</accession>
<gene>
    <name evidence="4" type="ORF">SCFA_1700006</name>
</gene>
<dbReference type="GO" id="GO:0010181">
    <property type="term" value="F:FMN binding"/>
    <property type="evidence" value="ECO:0007669"/>
    <property type="project" value="InterPro"/>
</dbReference>
<evidence type="ECO:0000256" key="1">
    <source>
        <dbReference type="ARBA" id="ARBA00022630"/>
    </source>
</evidence>
<evidence type="ECO:0000256" key="2">
    <source>
        <dbReference type="ARBA" id="ARBA00023002"/>
    </source>
</evidence>
<dbReference type="GO" id="GO:0003959">
    <property type="term" value="F:NADPH dehydrogenase activity"/>
    <property type="evidence" value="ECO:0007669"/>
    <property type="project" value="UniProtKB-EC"/>
</dbReference>
<name>A0A485M177_9ZZZZ</name>
<keyword evidence="1" id="KW-0285">Flavoprotein</keyword>
<dbReference type="InterPro" id="IPR001155">
    <property type="entry name" value="OxRdtase_FMN_N"/>
</dbReference>
<proteinExistence type="predicted"/>
<evidence type="ECO:0000313" key="4">
    <source>
        <dbReference type="EMBL" id="VFU12356.1"/>
    </source>
</evidence>
<dbReference type="EC" id="1.6.99.1" evidence="4"/>
<organism evidence="4">
    <name type="scientific">anaerobic digester metagenome</name>
    <dbReference type="NCBI Taxonomy" id="1263854"/>
    <lineage>
        <taxon>unclassified sequences</taxon>
        <taxon>metagenomes</taxon>
        <taxon>ecological metagenomes</taxon>
    </lineage>
</organism>
<sequence length="365" mass="39911">MSILFEPLSIGAAGSMVVKNRFVRSATHDFMGNVDGSLSDREFDLYRTLAVHELGLIITGHSYVLHPEGRVRPGQNAIYDDSFIEGYRKLAGIVHEYGSKLVLQINHAGRQVDILTKEDVWTPVAPSPVTNRVTGITPREMTEGEILQWIEAFVAAMARAKVAGCDGVQLHIAHGYGLSQFISPYTNRRRDRWGGSLENRTRILREIMLRGRRLIGSDFPVLVKLNTTDGFAGPEYLTLEDAVATARMLESYGVDAIEVSGGMKEAGDVMSRKDINSQEQEAYFSSAARAIKAAVSVPVILVGGLRSLSVMESLVTGGVADMVSLSRPLIQEPDLITRFRNGQAKSACKSCNVCFNAGGIQCPHR</sequence>
<reference evidence="4" key="1">
    <citation type="submission" date="2019-03" db="EMBL/GenBank/DDBJ databases">
        <authorList>
            <person name="Hao L."/>
        </authorList>
    </citation>
    <scope>NUCLEOTIDE SEQUENCE</scope>
</reference>
<evidence type="ECO:0000259" key="3">
    <source>
        <dbReference type="Pfam" id="PF00724"/>
    </source>
</evidence>
<protein>
    <submittedName>
        <fullName evidence="4">NADH:flavin oxidoreductase/NADH oxidase</fullName>
        <ecNumber evidence="4">1.6.99.1</ecNumber>
    </submittedName>
</protein>
<dbReference type="InterPro" id="IPR013785">
    <property type="entry name" value="Aldolase_TIM"/>
</dbReference>
<dbReference type="EMBL" id="CAADRN010000080">
    <property type="protein sequence ID" value="VFU12356.1"/>
    <property type="molecule type" value="Genomic_DNA"/>
</dbReference>
<dbReference type="Pfam" id="PF00724">
    <property type="entry name" value="Oxidored_FMN"/>
    <property type="match status" value="1"/>
</dbReference>
<dbReference type="Gene3D" id="3.20.20.70">
    <property type="entry name" value="Aldolase class I"/>
    <property type="match status" value="1"/>
</dbReference>
<dbReference type="CDD" id="cd02803">
    <property type="entry name" value="OYE_like_FMN_family"/>
    <property type="match status" value="1"/>
</dbReference>
<dbReference type="PANTHER" id="PTHR43656">
    <property type="entry name" value="BINDING OXIDOREDUCTASE, PUTATIVE (AFU_ORTHOLOGUE AFUA_2G08260)-RELATED"/>
    <property type="match status" value="1"/>
</dbReference>
<dbReference type="AlphaFoldDB" id="A0A485M177"/>
<dbReference type="InterPro" id="IPR051799">
    <property type="entry name" value="NADH_flavin_oxidoreductase"/>
</dbReference>
<dbReference type="PANTHER" id="PTHR43656:SF2">
    <property type="entry name" value="BINDING OXIDOREDUCTASE, PUTATIVE (AFU_ORTHOLOGUE AFUA_2G08260)-RELATED"/>
    <property type="match status" value="1"/>
</dbReference>
<keyword evidence="2 4" id="KW-0560">Oxidoreductase</keyword>
<dbReference type="SUPFAM" id="SSF51395">
    <property type="entry name" value="FMN-linked oxidoreductases"/>
    <property type="match status" value="1"/>
</dbReference>
<feature type="domain" description="NADH:flavin oxidoreductase/NADH oxidase N-terminal" evidence="3">
    <location>
        <begin position="4"/>
        <end position="344"/>
    </location>
</feature>